<feature type="transmembrane region" description="Helical" evidence="1">
    <location>
        <begin position="282"/>
        <end position="301"/>
    </location>
</feature>
<feature type="transmembrane region" description="Helical" evidence="1">
    <location>
        <begin position="255"/>
        <end position="276"/>
    </location>
</feature>
<feature type="transmembrane region" description="Helical" evidence="1">
    <location>
        <begin position="21"/>
        <end position="47"/>
    </location>
</feature>
<reference evidence="3" key="1">
    <citation type="submission" date="2023-03" db="EMBL/GenBank/DDBJ databases">
        <title>Massive genome expansion in bonnet fungi (Mycena s.s.) driven by repeated elements and novel gene families across ecological guilds.</title>
        <authorList>
            <consortium name="Lawrence Berkeley National Laboratory"/>
            <person name="Harder C.B."/>
            <person name="Miyauchi S."/>
            <person name="Viragh M."/>
            <person name="Kuo A."/>
            <person name="Thoen E."/>
            <person name="Andreopoulos B."/>
            <person name="Lu D."/>
            <person name="Skrede I."/>
            <person name="Drula E."/>
            <person name="Henrissat B."/>
            <person name="Morin E."/>
            <person name="Kohler A."/>
            <person name="Barry K."/>
            <person name="LaButti K."/>
            <person name="Morin E."/>
            <person name="Salamov A."/>
            <person name="Lipzen A."/>
            <person name="Mereny Z."/>
            <person name="Hegedus B."/>
            <person name="Baldrian P."/>
            <person name="Stursova M."/>
            <person name="Weitz H."/>
            <person name="Taylor A."/>
            <person name="Grigoriev I.V."/>
            <person name="Nagy L.G."/>
            <person name="Martin F."/>
            <person name="Kauserud H."/>
        </authorList>
    </citation>
    <scope>NUCLEOTIDE SEQUENCE</scope>
    <source>
        <strain evidence="3">CBHHK188m</strain>
    </source>
</reference>
<accession>A0AAD7K8S9</accession>
<organism evidence="3 4">
    <name type="scientific">Mycena maculata</name>
    <dbReference type="NCBI Taxonomy" id="230809"/>
    <lineage>
        <taxon>Eukaryota</taxon>
        <taxon>Fungi</taxon>
        <taxon>Dikarya</taxon>
        <taxon>Basidiomycota</taxon>
        <taxon>Agaricomycotina</taxon>
        <taxon>Agaricomycetes</taxon>
        <taxon>Agaricomycetidae</taxon>
        <taxon>Agaricales</taxon>
        <taxon>Marasmiineae</taxon>
        <taxon>Mycenaceae</taxon>
        <taxon>Mycena</taxon>
    </lineage>
</organism>
<evidence type="ECO:0000256" key="1">
    <source>
        <dbReference type="SAM" id="Phobius"/>
    </source>
</evidence>
<keyword evidence="1" id="KW-1133">Transmembrane helix</keyword>
<feature type="transmembrane region" description="Helical" evidence="1">
    <location>
        <begin position="135"/>
        <end position="159"/>
    </location>
</feature>
<evidence type="ECO:0000259" key="2">
    <source>
        <dbReference type="Pfam" id="PF20151"/>
    </source>
</evidence>
<feature type="transmembrane region" description="Helical" evidence="1">
    <location>
        <begin position="213"/>
        <end position="234"/>
    </location>
</feature>
<gene>
    <name evidence="3" type="ORF">DFH07DRAFT_793369</name>
</gene>
<keyword evidence="1" id="KW-0812">Transmembrane</keyword>
<dbReference type="AlphaFoldDB" id="A0AAD7K8S9"/>
<evidence type="ECO:0000313" key="4">
    <source>
        <dbReference type="Proteomes" id="UP001215280"/>
    </source>
</evidence>
<feature type="transmembrane region" description="Helical" evidence="1">
    <location>
        <begin position="171"/>
        <end position="193"/>
    </location>
</feature>
<feature type="transmembrane region" description="Helical" evidence="1">
    <location>
        <begin position="107"/>
        <end position="129"/>
    </location>
</feature>
<dbReference type="EMBL" id="JARJLG010000005">
    <property type="protein sequence ID" value="KAJ7780784.1"/>
    <property type="molecule type" value="Genomic_DNA"/>
</dbReference>
<comment type="caution">
    <text evidence="3">The sequence shown here is derived from an EMBL/GenBank/DDBJ whole genome shotgun (WGS) entry which is preliminary data.</text>
</comment>
<keyword evidence="4" id="KW-1185">Reference proteome</keyword>
<keyword evidence="1" id="KW-0472">Membrane</keyword>
<sequence length="328" mass="36826">MIRANCRPARQYKRSTRHFPFSSCLSFTFPFPFRFHCHCLFFLSFLAFSSSTSMDSEITNTVLFMKYFSAVGLVAMVYDHVLTAHVEMQVVWLNKKVSLLSKLAFGVNRYMTEGVIAYTVYVLSGAAQGLDNARFLWVFGGSAIVVGAISQAIIVLRIYDLWDQRKRVANALIYVFVVCIGATVMIGFVTEVQLKPGFSEILGICVINVKPKILPVLFGVQSFFDVLIISFAVYNALESPRRSHIELISSLQRDGLTFLLVLFALRTAYLVSSIVGNAGQCFVIVSTCWAFSAILSLRLNLRLDGLALNRDSVFKSEWDLSDWETFQG</sequence>
<dbReference type="Pfam" id="PF20151">
    <property type="entry name" value="DUF6533"/>
    <property type="match status" value="1"/>
</dbReference>
<dbReference type="Proteomes" id="UP001215280">
    <property type="component" value="Unassembled WGS sequence"/>
</dbReference>
<protein>
    <recommendedName>
        <fullName evidence="2">DUF6533 domain-containing protein</fullName>
    </recommendedName>
</protein>
<name>A0AAD7K8S9_9AGAR</name>
<evidence type="ECO:0000313" key="3">
    <source>
        <dbReference type="EMBL" id="KAJ7780784.1"/>
    </source>
</evidence>
<feature type="transmembrane region" description="Helical" evidence="1">
    <location>
        <begin position="67"/>
        <end position="86"/>
    </location>
</feature>
<proteinExistence type="predicted"/>
<feature type="domain" description="DUF6533" evidence="2">
    <location>
        <begin position="67"/>
        <end position="112"/>
    </location>
</feature>
<dbReference type="InterPro" id="IPR045340">
    <property type="entry name" value="DUF6533"/>
</dbReference>